<keyword evidence="1" id="KW-0472">Membrane</keyword>
<keyword evidence="1" id="KW-0812">Transmembrane</keyword>
<comment type="caution">
    <text evidence="2">The sequence shown here is derived from an EMBL/GenBank/DDBJ whole genome shotgun (WGS) entry which is preliminary data.</text>
</comment>
<evidence type="ECO:0000313" key="2">
    <source>
        <dbReference type="EMBL" id="KAE9526962.1"/>
    </source>
</evidence>
<feature type="transmembrane region" description="Helical" evidence="1">
    <location>
        <begin position="160"/>
        <end position="180"/>
    </location>
</feature>
<accession>A0A6G0T843</accession>
<reference evidence="2 3" key="1">
    <citation type="submission" date="2019-08" db="EMBL/GenBank/DDBJ databases">
        <title>The genome of the soybean aphid Biotype 1, its phylome, world population structure and adaptation to the North American continent.</title>
        <authorList>
            <person name="Giordano R."/>
            <person name="Donthu R.K."/>
            <person name="Hernandez A.G."/>
            <person name="Wright C.L."/>
            <person name="Zimin A.V."/>
        </authorList>
    </citation>
    <scope>NUCLEOTIDE SEQUENCE [LARGE SCALE GENOMIC DNA]</scope>
    <source>
        <tissue evidence="2">Whole aphids</tissue>
    </source>
</reference>
<proteinExistence type="predicted"/>
<keyword evidence="1" id="KW-1133">Transmembrane helix</keyword>
<dbReference type="Proteomes" id="UP000475862">
    <property type="component" value="Unassembled WGS sequence"/>
</dbReference>
<keyword evidence="3" id="KW-1185">Reference proteome</keyword>
<evidence type="ECO:0000313" key="3">
    <source>
        <dbReference type="Proteomes" id="UP000475862"/>
    </source>
</evidence>
<name>A0A6G0T843_APHGL</name>
<evidence type="ECO:0000256" key="1">
    <source>
        <dbReference type="SAM" id="Phobius"/>
    </source>
</evidence>
<protein>
    <submittedName>
        <fullName evidence="2">Uncharacterized protein</fullName>
    </submittedName>
</protein>
<gene>
    <name evidence="2" type="ORF">AGLY_013610</name>
</gene>
<sequence>MDHLDSVLIPHFYTRAINSQLTKKKKKKKKNDLKGGEMNCKNTYRHIVMWMYCFRSNIENSKNMDFRCCPCHRIFIRHHTFSPSTIFRFHSHERLHVHRREAISSAQECLAATPFRRLRTTARRPNRPVSSVLSRRRRSAGGRTCPVKHVEAIFQEFSNIYIYICIYVCIIRVYIPFSIFPPQSTCSRVVVKVCVLFSYSPVQTTQSRLINFGVYYPDVTGIALLLLLLLLLLLQTRRNSDPANRVCCVQCAPLPLP</sequence>
<organism evidence="2 3">
    <name type="scientific">Aphis glycines</name>
    <name type="common">Soybean aphid</name>
    <dbReference type="NCBI Taxonomy" id="307491"/>
    <lineage>
        <taxon>Eukaryota</taxon>
        <taxon>Metazoa</taxon>
        <taxon>Ecdysozoa</taxon>
        <taxon>Arthropoda</taxon>
        <taxon>Hexapoda</taxon>
        <taxon>Insecta</taxon>
        <taxon>Pterygota</taxon>
        <taxon>Neoptera</taxon>
        <taxon>Paraneoptera</taxon>
        <taxon>Hemiptera</taxon>
        <taxon>Sternorrhyncha</taxon>
        <taxon>Aphidomorpha</taxon>
        <taxon>Aphidoidea</taxon>
        <taxon>Aphididae</taxon>
        <taxon>Aphidini</taxon>
        <taxon>Aphis</taxon>
        <taxon>Aphis</taxon>
    </lineage>
</organism>
<feature type="transmembrane region" description="Helical" evidence="1">
    <location>
        <begin position="214"/>
        <end position="234"/>
    </location>
</feature>
<dbReference type="AlphaFoldDB" id="A0A6G0T843"/>
<dbReference type="EMBL" id="VYZN01000054">
    <property type="protein sequence ID" value="KAE9526962.1"/>
    <property type="molecule type" value="Genomic_DNA"/>
</dbReference>